<protein>
    <submittedName>
        <fullName evidence="1">Unnamed protein product</fullName>
    </submittedName>
</protein>
<gene>
    <name evidence="1" type="ORF">Pfra01_000113200</name>
</gene>
<sequence length="208" mass="23290">MKAFKSATSPSAQKLGEAAAKMEVGVFPSDILDEGKTVETSTIIKCVAEIRDMSNVKDEGPIEVKDETIFTGNDETEFEVRVQAVFEKEYKAAVVGESIVVALRNLFQNHFHSVRVGIIQCGLKTYRVFRWKILNPPRTSFATVPAGEDLPSEAQPEHLFELNHFTEFNPDEPIPMRLAEVETVRSMSFDPRIELDAPNDMYTHSDGP</sequence>
<reference evidence="1" key="1">
    <citation type="submission" date="2023-04" db="EMBL/GenBank/DDBJ databases">
        <title>Phytophthora fragariaefolia NBRC 109709.</title>
        <authorList>
            <person name="Ichikawa N."/>
            <person name="Sato H."/>
            <person name="Tonouchi N."/>
        </authorList>
    </citation>
    <scope>NUCLEOTIDE SEQUENCE</scope>
    <source>
        <strain evidence="1">NBRC 109709</strain>
    </source>
</reference>
<comment type="caution">
    <text evidence="1">The sequence shown here is derived from an EMBL/GenBank/DDBJ whole genome shotgun (WGS) entry which is preliminary data.</text>
</comment>
<name>A0A9W6TPI4_9STRA</name>
<organism evidence="1 2">
    <name type="scientific">Phytophthora fragariaefolia</name>
    <dbReference type="NCBI Taxonomy" id="1490495"/>
    <lineage>
        <taxon>Eukaryota</taxon>
        <taxon>Sar</taxon>
        <taxon>Stramenopiles</taxon>
        <taxon>Oomycota</taxon>
        <taxon>Peronosporomycetes</taxon>
        <taxon>Peronosporales</taxon>
        <taxon>Peronosporaceae</taxon>
        <taxon>Phytophthora</taxon>
    </lineage>
</organism>
<accession>A0A9W6TPI4</accession>
<dbReference type="EMBL" id="BSXT01000090">
    <property type="protein sequence ID" value="GMF17241.1"/>
    <property type="molecule type" value="Genomic_DNA"/>
</dbReference>
<dbReference type="Proteomes" id="UP001165121">
    <property type="component" value="Unassembled WGS sequence"/>
</dbReference>
<dbReference type="AlphaFoldDB" id="A0A9W6TPI4"/>
<proteinExistence type="predicted"/>
<evidence type="ECO:0000313" key="1">
    <source>
        <dbReference type="EMBL" id="GMF17241.1"/>
    </source>
</evidence>
<keyword evidence="2" id="KW-1185">Reference proteome</keyword>
<evidence type="ECO:0000313" key="2">
    <source>
        <dbReference type="Proteomes" id="UP001165121"/>
    </source>
</evidence>